<evidence type="ECO:0000256" key="4">
    <source>
        <dbReference type="ARBA" id="ARBA00022475"/>
    </source>
</evidence>
<dbReference type="Pfam" id="PF01061">
    <property type="entry name" value="ABC2_membrane"/>
    <property type="match status" value="1"/>
</dbReference>
<keyword evidence="4 8" id="KW-1003">Cell membrane</keyword>
<evidence type="ECO:0000256" key="8">
    <source>
        <dbReference type="RuleBase" id="RU361157"/>
    </source>
</evidence>
<name>A0ABR7P8C3_9FIRM</name>
<feature type="transmembrane region" description="Helical" evidence="8">
    <location>
        <begin position="175"/>
        <end position="192"/>
    </location>
</feature>
<keyword evidence="7 8" id="KW-0472">Membrane</keyword>
<organism evidence="10 11">
    <name type="scientific">Blautia stercoris</name>
    <dbReference type="NCBI Taxonomy" id="871664"/>
    <lineage>
        <taxon>Bacteria</taxon>
        <taxon>Bacillati</taxon>
        <taxon>Bacillota</taxon>
        <taxon>Clostridia</taxon>
        <taxon>Lachnospirales</taxon>
        <taxon>Lachnospiraceae</taxon>
        <taxon>Blautia</taxon>
    </lineage>
</organism>
<evidence type="ECO:0000256" key="3">
    <source>
        <dbReference type="ARBA" id="ARBA00022448"/>
    </source>
</evidence>
<feature type="transmembrane region" description="Helical" evidence="8">
    <location>
        <begin position="145"/>
        <end position="163"/>
    </location>
</feature>
<dbReference type="InterPro" id="IPR047817">
    <property type="entry name" value="ABC2_TM_bact-type"/>
</dbReference>
<accession>A0ABR7P8C3</accession>
<protein>
    <recommendedName>
        <fullName evidence="8">Transport permease protein</fullName>
    </recommendedName>
</protein>
<feature type="transmembrane region" description="Helical" evidence="8">
    <location>
        <begin position="113"/>
        <end position="133"/>
    </location>
</feature>
<dbReference type="InterPro" id="IPR013525">
    <property type="entry name" value="ABC2_TM"/>
</dbReference>
<evidence type="ECO:0000256" key="7">
    <source>
        <dbReference type="ARBA" id="ARBA00023136"/>
    </source>
</evidence>
<evidence type="ECO:0000256" key="2">
    <source>
        <dbReference type="ARBA" id="ARBA00007783"/>
    </source>
</evidence>
<feature type="transmembrane region" description="Helical" evidence="8">
    <location>
        <begin position="33"/>
        <end position="55"/>
    </location>
</feature>
<keyword evidence="3 8" id="KW-0813">Transport</keyword>
<comment type="similarity">
    <text evidence="2 8">Belongs to the ABC-2 integral membrane protein family.</text>
</comment>
<evidence type="ECO:0000256" key="1">
    <source>
        <dbReference type="ARBA" id="ARBA00004651"/>
    </source>
</evidence>
<dbReference type="EMBL" id="JACRTP010000001">
    <property type="protein sequence ID" value="MBC8627656.1"/>
    <property type="molecule type" value="Genomic_DNA"/>
</dbReference>
<feature type="transmembrane region" description="Helical" evidence="8">
    <location>
        <begin position="67"/>
        <end position="92"/>
    </location>
</feature>
<dbReference type="PROSITE" id="PS51012">
    <property type="entry name" value="ABC_TM2"/>
    <property type="match status" value="1"/>
</dbReference>
<keyword evidence="11" id="KW-1185">Reference proteome</keyword>
<comment type="caution">
    <text evidence="10">The sequence shown here is derived from an EMBL/GenBank/DDBJ whole genome shotgun (WGS) entry which is preliminary data.</text>
</comment>
<dbReference type="PANTHER" id="PTHR30413">
    <property type="entry name" value="INNER MEMBRANE TRANSPORT PERMEASE"/>
    <property type="match status" value="1"/>
</dbReference>
<evidence type="ECO:0000256" key="6">
    <source>
        <dbReference type="ARBA" id="ARBA00022989"/>
    </source>
</evidence>
<comment type="subcellular location">
    <subcellularLocation>
        <location evidence="1 8">Cell membrane</location>
        <topology evidence="1 8">Multi-pass membrane protein</topology>
    </subcellularLocation>
</comment>
<reference evidence="10 11" key="1">
    <citation type="submission" date="2020-08" db="EMBL/GenBank/DDBJ databases">
        <title>Genome public.</title>
        <authorList>
            <person name="Liu C."/>
            <person name="Sun Q."/>
        </authorList>
    </citation>
    <scope>NUCLEOTIDE SEQUENCE [LARGE SCALE GENOMIC DNA]</scope>
    <source>
        <strain evidence="10 11">3_YM_SP_D4_24.mj</strain>
    </source>
</reference>
<evidence type="ECO:0000313" key="11">
    <source>
        <dbReference type="Proteomes" id="UP000661649"/>
    </source>
</evidence>
<keyword evidence="6 8" id="KW-1133">Transmembrane helix</keyword>
<proteinExistence type="inferred from homology"/>
<feature type="transmembrane region" description="Helical" evidence="8">
    <location>
        <begin position="237"/>
        <end position="254"/>
    </location>
</feature>
<evidence type="ECO:0000256" key="5">
    <source>
        <dbReference type="ARBA" id="ARBA00022692"/>
    </source>
</evidence>
<keyword evidence="5 8" id="KW-0812">Transmembrane</keyword>
<gene>
    <name evidence="10" type="ORF">H8712_03300</name>
</gene>
<sequence>MNIFRELWRNKTLVWKLGKNDFKTKYAGSYFGILWAFVQPMVTILIYIFIFQFGFRVMDTPNGYPYALWLIAGIIPWFFFSEGIINATNCLMEYSYLVKKVVFKISVLPLVKILSALFVHLFFIAFAIFIYIIMGKTPIVQMAQLGYYTICAICLITAIAYFTCSIVPFFRDFGTIINILMQVGMWACPIMWDMSTFKMPAKVEFLLKLNPLYYVVQGYRDSFMDGIWFFERPKMTIYFWVVTLIIGVIGFTVFRRLRVHFSDVL</sequence>
<evidence type="ECO:0000259" key="9">
    <source>
        <dbReference type="PROSITE" id="PS51012"/>
    </source>
</evidence>
<dbReference type="Proteomes" id="UP000661649">
    <property type="component" value="Unassembled WGS sequence"/>
</dbReference>
<feature type="domain" description="ABC transmembrane type-2" evidence="9">
    <location>
        <begin position="31"/>
        <end position="257"/>
    </location>
</feature>
<dbReference type="PANTHER" id="PTHR30413:SF10">
    <property type="entry name" value="CAPSULE POLYSACCHARIDE EXPORT INNER-MEMBRANE PROTEIN CTRC"/>
    <property type="match status" value="1"/>
</dbReference>
<evidence type="ECO:0000313" key="10">
    <source>
        <dbReference type="EMBL" id="MBC8627656.1"/>
    </source>
</evidence>
<dbReference type="RefSeq" id="WP_022303763.1">
    <property type="nucleotide sequence ID" value="NZ_JACRTP010000001.1"/>
</dbReference>